<dbReference type="EMBL" id="CM026431">
    <property type="protein sequence ID" value="KAG0558538.1"/>
    <property type="molecule type" value="Genomic_DNA"/>
</dbReference>
<keyword evidence="2" id="KW-1185">Reference proteome</keyword>
<proteinExistence type="predicted"/>
<dbReference type="Proteomes" id="UP000822688">
    <property type="component" value="Chromosome 10"/>
</dbReference>
<protein>
    <submittedName>
        <fullName evidence="1">Uncharacterized protein</fullName>
    </submittedName>
</protein>
<accession>A0A8T0GLC3</accession>
<name>A0A8T0GLC3_CERPU</name>
<sequence>MGAVSMGASLVMIDMLGGEYSPVRRLPPLCRF</sequence>
<reference evidence="1" key="1">
    <citation type="submission" date="2020-06" db="EMBL/GenBank/DDBJ databases">
        <title>WGS assembly of Ceratodon purpureus strain R40.</title>
        <authorList>
            <person name="Carey S.B."/>
            <person name="Jenkins J."/>
            <person name="Shu S."/>
            <person name="Lovell J.T."/>
            <person name="Sreedasyam A."/>
            <person name="Maumus F."/>
            <person name="Tiley G.P."/>
            <person name="Fernandez-Pozo N."/>
            <person name="Barry K."/>
            <person name="Chen C."/>
            <person name="Wang M."/>
            <person name="Lipzen A."/>
            <person name="Daum C."/>
            <person name="Saski C.A."/>
            <person name="Payton A.C."/>
            <person name="Mcbreen J.C."/>
            <person name="Conrad R.E."/>
            <person name="Kollar L.M."/>
            <person name="Olsson S."/>
            <person name="Huttunen S."/>
            <person name="Landis J.B."/>
            <person name="Wickett N.J."/>
            <person name="Johnson M.G."/>
            <person name="Rensing S.A."/>
            <person name="Grimwood J."/>
            <person name="Schmutz J."/>
            <person name="Mcdaniel S.F."/>
        </authorList>
    </citation>
    <scope>NUCLEOTIDE SEQUENCE</scope>
    <source>
        <strain evidence="1">R40</strain>
    </source>
</reference>
<evidence type="ECO:0000313" key="1">
    <source>
        <dbReference type="EMBL" id="KAG0558538.1"/>
    </source>
</evidence>
<evidence type="ECO:0000313" key="2">
    <source>
        <dbReference type="Proteomes" id="UP000822688"/>
    </source>
</evidence>
<gene>
    <name evidence="1" type="ORF">KC19_10G035700</name>
</gene>
<dbReference type="AlphaFoldDB" id="A0A8T0GLC3"/>
<organism evidence="1 2">
    <name type="scientific">Ceratodon purpureus</name>
    <name type="common">Fire moss</name>
    <name type="synonym">Dicranum purpureum</name>
    <dbReference type="NCBI Taxonomy" id="3225"/>
    <lineage>
        <taxon>Eukaryota</taxon>
        <taxon>Viridiplantae</taxon>
        <taxon>Streptophyta</taxon>
        <taxon>Embryophyta</taxon>
        <taxon>Bryophyta</taxon>
        <taxon>Bryophytina</taxon>
        <taxon>Bryopsida</taxon>
        <taxon>Dicranidae</taxon>
        <taxon>Pseudoditrichales</taxon>
        <taxon>Ditrichaceae</taxon>
        <taxon>Ceratodon</taxon>
    </lineage>
</organism>
<comment type="caution">
    <text evidence="1">The sequence shown here is derived from an EMBL/GenBank/DDBJ whole genome shotgun (WGS) entry which is preliminary data.</text>
</comment>